<dbReference type="InterPro" id="IPR002347">
    <property type="entry name" value="SDR_fam"/>
</dbReference>
<comment type="catalytic activity">
    <reaction evidence="3">
        <text>a (3R)-hydroxyacyl-[ACP] + NADP(+) = a 3-oxoacyl-[ACP] + NADPH + H(+)</text>
        <dbReference type="Rhea" id="RHEA:17397"/>
        <dbReference type="Rhea" id="RHEA-COMP:9916"/>
        <dbReference type="Rhea" id="RHEA-COMP:9945"/>
        <dbReference type="ChEBI" id="CHEBI:15378"/>
        <dbReference type="ChEBI" id="CHEBI:57783"/>
        <dbReference type="ChEBI" id="CHEBI:58349"/>
        <dbReference type="ChEBI" id="CHEBI:78776"/>
        <dbReference type="ChEBI" id="CHEBI:78827"/>
        <dbReference type="EC" id="1.1.1.100"/>
    </reaction>
</comment>
<dbReference type="Gene3D" id="3.40.50.720">
    <property type="entry name" value="NAD(P)-binding Rossmann-like Domain"/>
    <property type="match status" value="1"/>
</dbReference>
<protein>
    <recommendedName>
        <fullName evidence="2">3-oxoacyl-[acyl-carrier-protein] reductase</fullName>
        <ecNumber evidence="2">1.1.1.100</ecNumber>
    </recommendedName>
</protein>
<reference evidence="5" key="1">
    <citation type="submission" date="2023-06" db="EMBL/GenBank/DDBJ databases">
        <authorList>
            <consortium name="Lawrence Berkeley National Laboratory"/>
            <person name="Ahrendt S."/>
            <person name="Sahu N."/>
            <person name="Indic B."/>
            <person name="Wong-Bajracharya J."/>
            <person name="Merenyi Z."/>
            <person name="Ke H.-M."/>
            <person name="Monk M."/>
            <person name="Kocsube S."/>
            <person name="Drula E."/>
            <person name="Lipzen A."/>
            <person name="Balint B."/>
            <person name="Henrissat B."/>
            <person name="Andreopoulos B."/>
            <person name="Martin F.M."/>
            <person name="Harder C.B."/>
            <person name="Rigling D."/>
            <person name="Ford K.L."/>
            <person name="Foster G.D."/>
            <person name="Pangilinan J."/>
            <person name="Papanicolaou A."/>
            <person name="Barry K."/>
            <person name="LaButti K."/>
            <person name="Viragh M."/>
            <person name="Koriabine M."/>
            <person name="Yan M."/>
            <person name="Riley R."/>
            <person name="Champramary S."/>
            <person name="Plett K.L."/>
            <person name="Tsai I.J."/>
            <person name="Slot J."/>
            <person name="Sipos G."/>
            <person name="Plett J."/>
            <person name="Nagy L.G."/>
            <person name="Grigoriev I.V."/>
        </authorList>
    </citation>
    <scope>NUCLEOTIDE SEQUENCE</scope>
    <source>
        <strain evidence="5">CCBAS 213</strain>
    </source>
</reference>
<feature type="signal peptide" evidence="4">
    <location>
        <begin position="1"/>
        <end position="22"/>
    </location>
</feature>
<dbReference type="InterPro" id="IPR036291">
    <property type="entry name" value="NAD(P)-bd_dom_sf"/>
</dbReference>
<keyword evidence="4" id="KW-0732">Signal</keyword>
<dbReference type="RefSeq" id="XP_060327936.1">
    <property type="nucleotide sequence ID" value="XM_060476118.1"/>
</dbReference>
<comment type="caution">
    <text evidence="5">The sequence shown here is derived from an EMBL/GenBank/DDBJ whole genome shotgun (WGS) entry which is preliminary data.</text>
</comment>
<dbReference type="PRINTS" id="PR00080">
    <property type="entry name" value="SDRFAMILY"/>
</dbReference>
<evidence type="ECO:0000313" key="6">
    <source>
        <dbReference type="Proteomes" id="UP001175211"/>
    </source>
</evidence>
<dbReference type="PANTHER" id="PTHR42879:SF2">
    <property type="entry name" value="3-OXOACYL-[ACYL-CARRIER-PROTEIN] REDUCTASE FABG"/>
    <property type="match status" value="1"/>
</dbReference>
<dbReference type="AlphaFoldDB" id="A0AA39MZ83"/>
<sequence length="325" mass="34545">MIWALFAATSIFFGSLVSNSRATTSHLTEDIEKKLYLMTFMCEKTSVTALITTDPRSLDAVVRRNVPLQSSMSLGTAIITGSAQGIGKAIALKLARNGFNIALNDLPSEKAKLEEALKEIVATGVQCRMYMADVSNEQEVKTMILAVVSDFGGIDVMVANAGVGHPHLLVDMPVETWDHTFAVNSRGAFLCYKHAAIQMIAQGHGALWPTGAAYGASAAAVRGLTQSAALELGTHNITVNAYAPSYIDTPITRQKVRNSDKALGLSPGQSKTDEIIARSPLPQGIGQPEDVASVVAFLASKEARVHTTVTLLNSSSLGQCLSINE</sequence>
<comment type="similarity">
    <text evidence="1">Belongs to the short-chain dehydrogenases/reductases (SDR) family.</text>
</comment>
<name>A0AA39MZ83_ARMTA</name>
<evidence type="ECO:0000256" key="3">
    <source>
        <dbReference type="ARBA" id="ARBA00048508"/>
    </source>
</evidence>
<dbReference type="PANTHER" id="PTHR42879">
    <property type="entry name" value="3-OXOACYL-(ACYL-CARRIER-PROTEIN) REDUCTASE"/>
    <property type="match status" value="1"/>
</dbReference>
<accession>A0AA39MZ83</accession>
<dbReference type="InterPro" id="IPR050259">
    <property type="entry name" value="SDR"/>
</dbReference>
<dbReference type="Pfam" id="PF13561">
    <property type="entry name" value="adh_short_C2"/>
    <property type="match status" value="1"/>
</dbReference>
<dbReference type="Proteomes" id="UP001175211">
    <property type="component" value="Unassembled WGS sequence"/>
</dbReference>
<dbReference type="EC" id="1.1.1.100" evidence="2"/>
<dbReference type="GO" id="GO:0004316">
    <property type="term" value="F:3-oxoacyl-[acyl-carrier-protein] reductase (NADPH) activity"/>
    <property type="evidence" value="ECO:0007669"/>
    <property type="project" value="UniProtKB-EC"/>
</dbReference>
<organism evidence="5 6">
    <name type="scientific">Armillaria tabescens</name>
    <name type="common">Ringless honey mushroom</name>
    <name type="synonym">Agaricus tabescens</name>
    <dbReference type="NCBI Taxonomy" id="1929756"/>
    <lineage>
        <taxon>Eukaryota</taxon>
        <taxon>Fungi</taxon>
        <taxon>Dikarya</taxon>
        <taxon>Basidiomycota</taxon>
        <taxon>Agaricomycotina</taxon>
        <taxon>Agaricomycetes</taxon>
        <taxon>Agaricomycetidae</taxon>
        <taxon>Agaricales</taxon>
        <taxon>Marasmiineae</taxon>
        <taxon>Physalacriaceae</taxon>
        <taxon>Desarmillaria</taxon>
    </lineage>
</organism>
<dbReference type="EMBL" id="JAUEPS010000031">
    <property type="protein sequence ID" value="KAK0452102.1"/>
    <property type="molecule type" value="Genomic_DNA"/>
</dbReference>
<dbReference type="SUPFAM" id="SSF51735">
    <property type="entry name" value="NAD(P)-binding Rossmann-fold domains"/>
    <property type="match status" value="1"/>
</dbReference>
<dbReference type="FunFam" id="3.40.50.720:FF:000084">
    <property type="entry name" value="Short-chain dehydrogenase reductase"/>
    <property type="match status" value="1"/>
</dbReference>
<proteinExistence type="inferred from homology"/>
<gene>
    <name evidence="5" type="ORF">EV420DRAFT_1630424</name>
</gene>
<keyword evidence="6" id="KW-1185">Reference proteome</keyword>
<dbReference type="GeneID" id="85359666"/>
<evidence type="ECO:0000313" key="5">
    <source>
        <dbReference type="EMBL" id="KAK0452102.1"/>
    </source>
</evidence>
<evidence type="ECO:0000256" key="4">
    <source>
        <dbReference type="SAM" id="SignalP"/>
    </source>
</evidence>
<evidence type="ECO:0000256" key="1">
    <source>
        <dbReference type="ARBA" id="ARBA00006484"/>
    </source>
</evidence>
<feature type="chain" id="PRO_5041341879" description="3-oxoacyl-[acyl-carrier-protein] reductase" evidence="4">
    <location>
        <begin position="23"/>
        <end position="325"/>
    </location>
</feature>
<evidence type="ECO:0000256" key="2">
    <source>
        <dbReference type="ARBA" id="ARBA00012948"/>
    </source>
</evidence>
<dbReference type="PRINTS" id="PR00081">
    <property type="entry name" value="GDHRDH"/>
</dbReference>